<sequence length="184" mass="20192">MVMKIKPRKYVAVQESGGGRSVFFPFGIYGSQTNAEPAQVSSWVSMHSEDPTNLGANSDRSIRFAVLQQAIKHMALLPDDHTLHVDAEAAERASSILAVISQNFSVKPPKVMPQDGEGVVFTWDYGDLKRYLTVEEDDLDVMDLNKRLGVKCVHDVAHDMTVFEKLVELIGAPPASSTTMDADA</sequence>
<protein>
    <submittedName>
        <fullName evidence="1">Uncharacterized protein</fullName>
    </submittedName>
</protein>
<name>A0ABM8PCE3_9HYPH</name>
<dbReference type="RefSeq" id="WP_142590756.1">
    <property type="nucleotide sequence ID" value="NZ_CABFWF030000001.1"/>
</dbReference>
<gene>
    <name evidence="1" type="ORF">REJC140_00087</name>
</gene>
<proteinExistence type="predicted"/>
<evidence type="ECO:0000313" key="1">
    <source>
        <dbReference type="EMBL" id="CAD7023082.1"/>
    </source>
</evidence>
<organism evidence="1 2">
    <name type="scientific">Pseudorhizobium endolithicum</name>
    <dbReference type="NCBI Taxonomy" id="1191678"/>
    <lineage>
        <taxon>Bacteria</taxon>
        <taxon>Pseudomonadati</taxon>
        <taxon>Pseudomonadota</taxon>
        <taxon>Alphaproteobacteria</taxon>
        <taxon>Hyphomicrobiales</taxon>
        <taxon>Rhizobiaceae</taxon>
        <taxon>Rhizobium/Agrobacterium group</taxon>
        <taxon>Pseudorhizobium</taxon>
    </lineage>
</organism>
<comment type="caution">
    <text evidence="1">The sequence shown here is derived from an EMBL/GenBank/DDBJ whole genome shotgun (WGS) entry which is preliminary data.</text>
</comment>
<evidence type="ECO:0000313" key="2">
    <source>
        <dbReference type="Proteomes" id="UP000606921"/>
    </source>
</evidence>
<dbReference type="EMBL" id="CABFWF030000001">
    <property type="protein sequence ID" value="CAD7023082.1"/>
    <property type="molecule type" value="Genomic_DNA"/>
</dbReference>
<reference evidence="1 2" key="1">
    <citation type="submission" date="2020-11" db="EMBL/GenBank/DDBJ databases">
        <authorList>
            <person name="Lassalle F."/>
        </authorList>
    </citation>
    <scope>NUCLEOTIDE SEQUENCE [LARGE SCALE GENOMIC DNA]</scope>
    <source>
        <strain evidence="1 2">JC140</strain>
    </source>
</reference>
<dbReference type="Proteomes" id="UP000606921">
    <property type="component" value="Unassembled WGS sequence"/>
</dbReference>
<accession>A0ABM8PCE3</accession>
<keyword evidence="2" id="KW-1185">Reference proteome</keyword>